<feature type="non-terminal residue" evidence="1">
    <location>
        <position position="1"/>
    </location>
</feature>
<protein>
    <recommendedName>
        <fullName evidence="2">ABC transporter substrate-binding protein</fullName>
    </recommendedName>
</protein>
<dbReference type="EMBL" id="UINC01047444">
    <property type="protein sequence ID" value="SVB56730.1"/>
    <property type="molecule type" value="Genomic_DNA"/>
</dbReference>
<accession>A0A382F185</accession>
<dbReference type="SUPFAM" id="SSF53850">
    <property type="entry name" value="Periplasmic binding protein-like II"/>
    <property type="match status" value="1"/>
</dbReference>
<name>A0A382F185_9ZZZZ</name>
<reference evidence="1" key="1">
    <citation type="submission" date="2018-05" db="EMBL/GenBank/DDBJ databases">
        <authorList>
            <person name="Lanie J.A."/>
            <person name="Ng W.-L."/>
            <person name="Kazmierczak K.M."/>
            <person name="Andrzejewski T.M."/>
            <person name="Davidsen T.M."/>
            <person name="Wayne K.J."/>
            <person name="Tettelin H."/>
            <person name="Glass J.I."/>
            <person name="Rusch D."/>
            <person name="Podicherti R."/>
            <person name="Tsui H.-C.T."/>
            <person name="Winkler M.E."/>
        </authorList>
    </citation>
    <scope>NUCLEOTIDE SEQUENCE</scope>
</reference>
<sequence>NGANDSFGLTMTGSTKRCDWIFNPAFGLGATWESNNGGYSHRYISENQKEKFAFYNKLYEEGILDPEFITDKWDVMEDKYYSGKAGMICGSIGLTMNVYQGKMDNVQGEHTPILALKPPADAFAPIDASKEGRGYMISALSEVKDEAFAFLEYWASPEGLITEKLGLPGVHHTVSNGNYTLTEKHPTHEPLFYEPNIPAPVETFVPAATQSFNYASDLVTFDNKFAYPEELQAQADSAENIYREYSYKFISGEIPLTDFDSYVETWLKSGGQDITDYANKVLK</sequence>
<proteinExistence type="predicted"/>
<dbReference type="Pfam" id="PF01547">
    <property type="entry name" value="SBP_bac_1"/>
    <property type="match status" value="1"/>
</dbReference>
<dbReference type="Gene3D" id="3.40.190.10">
    <property type="entry name" value="Periplasmic binding protein-like II"/>
    <property type="match status" value="2"/>
</dbReference>
<dbReference type="AlphaFoldDB" id="A0A382F185"/>
<gene>
    <name evidence="1" type="ORF">METZ01_LOCUS209584</name>
</gene>
<organism evidence="1">
    <name type="scientific">marine metagenome</name>
    <dbReference type="NCBI Taxonomy" id="408172"/>
    <lineage>
        <taxon>unclassified sequences</taxon>
        <taxon>metagenomes</taxon>
        <taxon>ecological metagenomes</taxon>
    </lineage>
</organism>
<evidence type="ECO:0008006" key="2">
    <source>
        <dbReference type="Google" id="ProtNLM"/>
    </source>
</evidence>
<dbReference type="InterPro" id="IPR006059">
    <property type="entry name" value="SBP"/>
</dbReference>
<evidence type="ECO:0000313" key="1">
    <source>
        <dbReference type="EMBL" id="SVB56730.1"/>
    </source>
</evidence>